<evidence type="ECO:0000313" key="3">
    <source>
        <dbReference type="Proteomes" id="UP000447545"/>
    </source>
</evidence>
<evidence type="ECO:0008006" key="4">
    <source>
        <dbReference type="Google" id="ProtNLM"/>
    </source>
</evidence>
<keyword evidence="3" id="KW-1185">Reference proteome</keyword>
<sequence length="112" mass="13728">MDKLSQLTSDDYKTILFVFIAILILVISSWYKRYTWKRKRESRRDYYRNVYLKSDAWKRKRYVVLKRDNWKCVHCGARATQVHHKRYAPKNIGTEPIKWLESVCEFCHDDLH</sequence>
<evidence type="ECO:0000256" key="1">
    <source>
        <dbReference type="SAM" id="Phobius"/>
    </source>
</evidence>
<keyword evidence="1" id="KW-0812">Transmembrane</keyword>
<keyword evidence="1" id="KW-0472">Membrane</keyword>
<protein>
    <recommendedName>
        <fullName evidence="4">HNH endonuclease</fullName>
    </recommendedName>
</protein>
<reference evidence="2 3" key="1">
    <citation type="submission" date="2019-11" db="EMBL/GenBank/DDBJ databases">
        <title>Winogradskyella ouciana sp. nov., isolated from the hadal seawater of the Mariana Trench.</title>
        <authorList>
            <person name="Liu R."/>
        </authorList>
    </citation>
    <scope>NUCLEOTIDE SEQUENCE [LARGE SCALE GENOMIC DNA]</scope>
    <source>
        <strain evidence="2 3">ZXX205</strain>
    </source>
</reference>
<dbReference type="RefSeq" id="WP_155087489.1">
    <property type="nucleotide sequence ID" value="NZ_WJYA01000002.1"/>
</dbReference>
<gene>
    <name evidence="2" type="ORF">F1003_01810</name>
</gene>
<dbReference type="AlphaFoldDB" id="A0A7K1G904"/>
<comment type="caution">
    <text evidence="2">The sequence shown here is derived from an EMBL/GenBank/DDBJ whole genome shotgun (WGS) entry which is preliminary data.</text>
</comment>
<proteinExistence type="predicted"/>
<organism evidence="2 3">
    <name type="scientific">Winogradskyella ouciana</name>
    <dbReference type="NCBI Taxonomy" id="2608631"/>
    <lineage>
        <taxon>Bacteria</taxon>
        <taxon>Pseudomonadati</taxon>
        <taxon>Bacteroidota</taxon>
        <taxon>Flavobacteriia</taxon>
        <taxon>Flavobacteriales</taxon>
        <taxon>Flavobacteriaceae</taxon>
        <taxon>Winogradskyella</taxon>
    </lineage>
</organism>
<feature type="transmembrane region" description="Helical" evidence="1">
    <location>
        <begin position="12"/>
        <end position="31"/>
    </location>
</feature>
<evidence type="ECO:0000313" key="2">
    <source>
        <dbReference type="EMBL" id="MTE25653.1"/>
    </source>
</evidence>
<dbReference type="EMBL" id="WJYA01000002">
    <property type="protein sequence ID" value="MTE25653.1"/>
    <property type="molecule type" value="Genomic_DNA"/>
</dbReference>
<keyword evidence="1" id="KW-1133">Transmembrane helix</keyword>
<dbReference type="Proteomes" id="UP000447545">
    <property type="component" value="Unassembled WGS sequence"/>
</dbReference>
<name>A0A7K1G904_9FLAO</name>
<accession>A0A7K1G904</accession>